<sequence>MKSRFFCHGCVDIRVNDCVDGYMDIRVSDCIDGCMDIKVNDCVDGYMDIRVSDCIDGCMDIRVSDCIDGCTDIRFNECIKCSERSTENSELFNMARYFQSPNVLVEMFAKRITHTYASIAHR</sequence>
<evidence type="ECO:0000313" key="2">
    <source>
        <dbReference type="Proteomes" id="UP000031036"/>
    </source>
</evidence>
<evidence type="ECO:0000313" key="1">
    <source>
        <dbReference type="EMBL" id="KHN79607.1"/>
    </source>
</evidence>
<dbReference type="AlphaFoldDB" id="A0A0B2VDW4"/>
<proteinExistence type="predicted"/>
<comment type="caution">
    <text evidence="1">The sequence shown here is derived from an EMBL/GenBank/DDBJ whole genome shotgun (WGS) entry which is preliminary data.</text>
</comment>
<protein>
    <submittedName>
        <fullName evidence="1">Uncharacterized protein</fullName>
    </submittedName>
</protein>
<keyword evidence="2" id="KW-1185">Reference proteome</keyword>
<organism evidence="1 2">
    <name type="scientific">Toxocara canis</name>
    <name type="common">Canine roundworm</name>
    <dbReference type="NCBI Taxonomy" id="6265"/>
    <lineage>
        <taxon>Eukaryota</taxon>
        <taxon>Metazoa</taxon>
        <taxon>Ecdysozoa</taxon>
        <taxon>Nematoda</taxon>
        <taxon>Chromadorea</taxon>
        <taxon>Rhabditida</taxon>
        <taxon>Spirurina</taxon>
        <taxon>Ascaridomorpha</taxon>
        <taxon>Ascaridoidea</taxon>
        <taxon>Toxocaridae</taxon>
        <taxon>Toxocara</taxon>
    </lineage>
</organism>
<accession>A0A0B2VDW4</accession>
<dbReference type="EMBL" id="JPKZ01001888">
    <property type="protein sequence ID" value="KHN79607.1"/>
    <property type="molecule type" value="Genomic_DNA"/>
</dbReference>
<name>A0A0B2VDW4_TOXCA</name>
<reference evidence="1 2" key="1">
    <citation type="submission" date="2014-11" db="EMBL/GenBank/DDBJ databases">
        <title>Genetic blueprint of the zoonotic pathogen Toxocara canis.</title>
        <authorList>
            <person name="Zhu X.-Q."/>
            <person name="Korhonen P.K."/>
            <person name="Cai H."/>
            <person name="Young N.D."/>
            <person name="Nejsum P."/>
            <person name="von Samson-Himmelstjerna G."/>
            <person name="Boag P.R."/>
            <person name="Tan P."/>
            <person name="Li Q."/>
            <person name="Min J."/>
            <person name="Yang Y."/>
            <person name="Wang X."/>
            <person name="Fang X."/>
            <person name="Hall R.S."/>
            <person name="Hofmann A."/>
            <person name="Sternberg P.W."/>
            <person name="Jex A.R."/>
            <person name="Gasser R.B."/>
        </authorList>
    </citation>
    <scope>NUCLEOTIDE SEQUENCE [LARGE SCALE GENOMIC DNA]</scope>
    <source>
        <strain evidence="1">PN_DK_2014</strain>
    </source>
</reference>
<gene>
    <name evidence="1" type="ORF">Tcan_07357</name>
</gene>
<dbReference type="Proteomes" id="UP000031036">
    <property type="component" value="Unassembled WGS sequence"/>
</dbReference>